<dbReference type="SUPFAM" id="SSF47413">
    <property type="entry name" value="lambda repressor-like DNA-binding domains"/>
    <property type="match status" value="1"/>
</dbReference>
<dbReference type="InterPro" id="IPR001387">
    <property type="entry name" value="Cro/C1-type_HTH"/>
</dbReference>
<evidence type="ECO:0000259" key="1">
    <source>
        <dbReference type="PROSITE" id="PS50943"/>
    </source>
</evidence>
<dbReference type="Proteomes" id="UP000659698">
    <property type="component" value="Unassembled WGS sequence"/>
</dbReference>
<dbReference type="EMBL" id="JACOAF010000030">
    <property type="protein sequence ID" value="MBC3540630.1"/>
    <property type="molecule type" value="Genomic_DNA"/>
</dbReference>
<gene>
    <name evidence="2" type="ORF">H7U12_13130</name>
</gene>
<sequence length="84" mass="9580">MKKPYMTPEEMKERRQGHYLSQRELAEVLRLNSGRAVRAYEAGEREISGPISVCMDLIDAFGLKKVLAALHKRKLKKGVDTKAH</sequence>
<evidence type="ECO:0000313" key="3">
    <source>
        <dbReference type="Proteomes" id="UP000659698"/>
    </source>
</evidence>
<reference evidence="2 3" key="1">
    <citation type="journal article" date="2019" name="Int. J. Syst. Evol. Microbiol.">
        <title>Rufibacter sediminis sp. nov., isolated from freshwater lake sediment.</title>
        <authorList>
            <person name="Qu J.H."/>
            <person name="Zhang L.J."/>
            <person name="Fu Y.H."/>
            <person name="Li H.F."/>
        </authorList>
    </citation>
    <scope>NUCLEOTIDE SEQUENCE [LARGE SCALE GENOMIC DNA]</scope>
    <source>
        <strain evidence="2 3">H-1</strain>
    </source>
</reference>
<dbReference type="InterPro" id="IPR010982">
    <property type="entry name" value="Lambda_DNA-bd_dom_sf"/>
</dbReference>
<protein>
    <submittedName>
        <fullName evidence="2">Helix-turn-helix transcriptional regulator</fullName>
    </submittedName>
</protein>
<comment type="caution">
    <text evidence="2">The sequence shown here is derived from an EMBL/GenBank/DDBJ whole genome shotgun (WGS) entry which is preliminary data.</text>
</comment>
<accession>A0ABR6VUP1</accession>
<dbReference type="PROSITE" id="PS50943">
    <property type="entry name" value="HTH_CROC1"/>
    <property type="match status" value="1"/>
</dbReference>
<name>A0ABR6VUP1_9BACT</name>
<dbReference type="RefSeq" id="WP_186638642.1">
    <property type="nucleotide sequence ID" value="NZ_JACOAF010000030.1"/>
</dbReference>
<evidence type="ECO:0000313" key="2">
    <source>
        <dbReference type="EMBL" id="MBC3540630.1"/>
    </source>
</evidence>
<dbReference type="CDD" id="cd00093">
    <property type="entry name" value="HTH_XRE"/>
    <property type="match status" value="1"/>
</dbReference>
<keyword evidence="3" id="KW-1185">Reference proteome</keyword>
<dbReference type="Gene3D" id="1.10.260.40">
    <property type="entry name" value="lambda repressor-like DNA-binding domains"/>
    <property type="match status" value="1"/>
</dbReference>
<proteinExistence type="predicted"/>
<organism evidence="2 3">
    <name type="scientific">Rufibacter sediminis</name>
    <dbReference type="NCBI Taxonomy" id="2762756"/>
    <lineage>
        <taxon>Bacteria</taxon>
        <taxon>Pseudomonadati</taxon>
        <taxon>Bacteroidota</taxon>
        <taxon>Cytophagia</taxon>
        <taxon>Cytophagales</taxon>
        <taxon>Hymenobacteraceae</taxon>
        <taxon>Rufibacter</taxon>
    </lineage>
</organism>
<feature type="domain" description="HTH cro/C1-type" evidence="1">
    <location>
        <begin position="11"/>
        <end position="48"/>
    </location>
</feature>